<feature type="transmembrane region" description="Helical" evidence="1">
    <location>
        <begin position="217"/>
        <end position="245"/>
    </location>
</feature>
<evidence type="ECO:0000313" key="2">
    <source>
        <dbReference type="EMBL" id="JAG16820.1"/>
    </source>
</evidence>
<organism evidence="2">
    <name type="scientific">Lygus hesperus</name>
    <name type="common">Western plant bug</name>
    <dbReference type="NCBI Taxonomy" id="30085"/>
    <lineage>
        <taxon>Eukaryota</taxon>
        <taxon>Metazoa</taxon>
        <taxon>Ecdysozoa</taxon>
        <taxon>Arthropoda</taxon>
        <taxon>Hexapoda</taxon>
        <taxon>Insecta</taxon>
        <taxon>Pterygota</taxon>
        <taxon>Neoptera</taxon>
        <taxon>Paraneoptera</taxon>
        <taxon>Hemiptera</taxon>
        <taxon>Heteroptera</taxon>
        <taxon>Panheteroptera</taxon>
        <taxon>Cimicomorpha</taxon>
        <taxon>Miridae</taxon>
        <taxon>Mirini</taxon>
        <taxon>Lygus</taxon>
    </lineage>
</organism>
<reference evidence="3" key="3">
    <citation type="journal article" date="2016" name="Gigascience">
        <title>De novo construction of an expanded transcriptome assembly for the western tarnished plant bug, Lygus hesperus.</title>
        <authorList>
            <person name="Tassone E.E."/>
            <person name="Geib S.M."/>
            <person name="Hall B."/>
            <person name="Fabrick J.A."/>
            <person name="Brent C.S."/>
            <person name="Hull J.J."/>
        </authorList>
    </citation>
    <scope>NUCLEOTIDE SEQUENCE</scope>
</reference>
<keyword evidence="2" id="KW-0378">Hydrolase</keyword>
<dbReference type="EMBL" id="GDHC01019070">
    <property type="protein sequence ID" value="JAP99558.1"/>
    <property type="molecule type" value="Transcribed_RNA"/>
</dbReference>
<keyword evidence="2" id="KW-0067">ATP-binding</keyword>
<feature type="transmembrane region" description="Helical" evidence="1">
    <location>
        <begin position="169"/>
        <end position="187"/>
    </location>
</feature>
<dbReference type="EMBL" id="GBHO01026784">
    <property type="protein sequence ID" value="JAG16820.1"/>
    <property type="molecule type" value="Transcribed_RNA"/>
</dbReference>
<name>A0A0A9XI92_LYGHE</name>
<dbReference type="AlphaFoldDB" id="A0A0A9XI92"/>
<evidence type="ECO:0000256" key="1">
    <source>
        <dbReference type="SAM" id="Phobius"/>
    </source>
</evidence>
<accession>A0A0A9XI92</accession>
<keyword evidence="2" id="KW-0547">Nucleotide-binding</keyword>
<keyword evidence="1" id="KW-1133">Transmembrane helix</keyword>
<keyword evidence="1" id="KW-0472">Membrane</keyword>
<evidence type="ECO:0000313" key="3">
    <source>
        <dbReference type="EMBL" id="JAP99558.1"/>
    </source>
</evidence>
<protein>
    <submittedName>
        <fullName evidence="2">Putative helicase helY</fullName>
    </submittedName>
</protein>
<reference evidence="2" key="2">
    <citation type="submission" date="2014-07" db="EMBL/GenBank/DDBJ databases">
        <authorList>
            <person name="Hull J."/>
        </authorList>
    </citation>
    <scope>NUCLEOTIDE SEQUENCE</scope>
</reference>
<reference evidence="2" key="1">
    <citation type="journal article" date="2014" name="PLoS ONE">
        <title>Transcriptome-Based Identification of ABC Transporters in the Western Tarnished Plant Bug Lygus hesperus.</title>
        <authorList>
            <person name="Hull J.J."/>
            <person name="Chaney K."/>
            <person name="Geib S.M."/>
            <person name="Fabrick J.A."/>
            <person name="Brent C.S."/>
            <person name="Walsh D."/>
            <person name="Lavine L.C."/>
        </authorList>
    </citation>
    <scope>NUCLEOTIDE SEQUENCE</scope>
</reference>
<gene>
    <name evidence="2" type="primary">helY</name>
    <name evidence="2" type="ORF">CM83_62673</name>
    <name evidence="3" type="ORF">g.2220</name>
</gene>
<sequence length="316" mass="35145">MKGFGICIDSGIGGYDVNIFSFQNTLRSDLTNGVRETLNVAPITTTLPGDSHHMRYNHACTLNVLNSEHIYLYIWIKGNELRVYASTAYVSNFLCFGTYIPSDSSQPSVANYTIFGNHILLTSKSNLGGASFSVPSIRTMIPNESTTGINMVKSLATLRQTSYWTPSHVLTVATVAVNFILLVHYISEYNTHLGMVQSRVHHQAIYNMYNTYVVFHAVAHACITVVDLFFVSTVLFIINAPLFFVRVIQALTRTLQLSVDTTTSTHVTTRTSPLLQKLSYVPGVTAVLTLSPEFRYILADTTYFISFCYSLLCLLA</sequence>
<keyword evidence="2" id="KW-0347">Helicase</keyword>
<keyword evidence="1" id="KW-0812">Transmembrane</keyword>
<proteinExistence type="predicted"/>
<dbReference type="GO" id="GO:0004386">
    <property type="term" value="F:helicase activity"/>
    <property type="evidence" value="ECO:0007669"/>
    <property type="project" value="UniProtKB-KW"/>
</dbReference>